<dbReference type="InterPro" id="IPR013022">
    <property type="entry name" value="Xyl_isomerase-like_TIM-brl"/>
</dbReference>
<gene>
    <name evidence="2" type="ORF">GCM10008938_50370</name>
</gene>
<dbReference type="EMBL" id="BMOD01000042">
    <property type="protein sequence ID" value="GGJ58205.1"/>
    <property type="molecule type" value="Genomic_DNA"/>
</dbReference>
<accession>A0ABQ2DHS5</accession>
<keyword evidence="2" id="KW-0413">Isomerase</keyword>
<dbReference type="Proteomes" id="UP000632222">
    <property type="component" value="Unassembled WGS sequence"/>
</dbReference>
<dbReference type="SUPFAM" id="SSF51658">
    <property type="entry name" value="Xylose isomerase-like"/>
    <property type="match status" value="1"/>
</dbReference>
<sequence>MPKNMKVGYTPISANILDLDEAFRLAVELQLDFVELAYDLQEILPSSQPVQKVKELKAATGVGVTVHLPYLELNLASLFEGVRKVSVERMQQAFEYTSSVEALNSVLHGGRIPERHPLILQAARGQLLRSLEVLKSPGIPVTLENTHINPLEFLQGKEELQEMSQYAGFGVCLDVGHALIEGGEEQIADYWTLPHITHLHLQDNLGLQDDHFALGRGKINWQNHQKHLQDFSGTVCLEISGGPEDVRHSAAFLRELLGTTALP</sequence>
<organism evidence="2 3">
    <name type="scientific">Deinococcus roseus</name>
    <dbReference type="NCBI Taxonomy" id="392414"/>
    <lineage>
        <taxon>Bacteria</taxon>
        <taxon>Thermotogati</taxon>
        <taxon>Deinococcota</taxon>
        <taxon>Deinococci</taxon>
        <taxon>Deinococcales</taxon>
        <taxon>Deinococcaceae</taxon>
        <taxon>Deinococcus</taxon>
    </lineage>
</organism>
<dbReference type="InterPro" id="IPR050312">
    <property type="entry name" value="IolE/XylAMocC-like"/>
</dbReference>
<dbReference type="RefSeq" id="WP_189008964.1">
    <property type="nucleotide sequence ID" value="NZ_BMOD01000042.1"/>
</dbReference>
<dbReference type="InterPro" id="IPR036237">
    <property type="entry name" value="Xyl_isomerase-like_sf"/>
</dbReference>
<protein>
    <submittedName>
        <fullName evidence="2">Xylose isomerase</fullName>
    </submittedName>
</protein>
<feature type="domain" description="Xylose isomerase-like TIM barrel" evidence="1">
    <location>
        <begin position="23"/>
        <end position="256"/>
    </location>
</feature>
<dbReference type="Gene3D" id="3.20.20.150">
    <property type="entry name" value="Divalent-metal-dependent TIM barrel enzymes"/>
    <property type="match status" value="1"/>
</dbReference>
<comment type="caution">
    <text evidence="2">The sequence shown here is derived from an EMBL/GenBank/DDBJ whole genome shotgun (WGS) entry which is preliminary data.</text>
</comment>
<evidence type="ECO:0000313" key="3">
    <source>
        <dbReference type="Proteomes" id="UP000632222"/>
    </source>
</evidence>
<name>A0ABQ2DHS5_9DEIO</name>
<keyword evidence="3" id="KW-1185">Reference proteome</keyword>
<dbReference type="Pfam" id="PF01261">
    <property type="entry name" value="AP_endonuc_2"/>
    <property type="match status" value="1"/>
</dbReference>
<evidence type="ECO:0000259" key="1">
    <source>
        <dbReference type="Pfam" id="PF01261"/>
    </source>
</evidence>
<reference evidence="3" key="1">
    <citation type="journal article" date="2019" name="Int. J. Syst. Evol. Microbiol.">
        <title>The Global Catalogue of Microorganisms (GCM) 10K type strain sequencing project: providing services to taxonomists for standard genome sequencing and annotation.</title>
        <authorList>
            <consortium name="The Broad Institute Genomics Platform"/>
            <consortium name="The Broad Institute Genome Sequencing Center for Infectious Disease"/>
            <person name="Wu L."/>
            <person name="Ma J."/>
        </authorList>
    </citation>
    <scope>NUCLEOTIDE SEQUENCE [LARGE SCALE GENOMIC DNA]</scope>
    <source>
        <strain evidence="3">JCM 14370</strain>
    </source>
</reference>
<dbReference type="PANTHER" id="PTHR12110">
    <property type="entry name" value="HYDROXYPYRUVATE ISOMERASE"/>
    <property type="match status" value="1"/>
</dbReference>
<evidence type="ECO:0000313" key="2">
    <source>
        <dbReference type="EMBL" id="GGJ58205.1"/>
    </source>
</evidence>
<proteinExistence type="predicted"/>
<dbReference type="GO" id="GO:0016853">
    <property type="term" value="F:isomerase activity"/>
    <property type="evidence" value="ECO:0007669"/>
    <property type="project" value="UniProtKB-KW"/>
</dbReference>